<protein>
    <submittedName>
        <fullName evidence="2">Uncharacterized protein</fullName>
    </submittedName>
</protein>
<feature type="compositionally biased region" description="Polar residues" evidence="1">
    <location>
        <begin position="72"/>
        <end position="87"/>
    </location>
</feature>
<keyword evidence="3" id="KW-1185">Reference proteome</keyword>
<evidence type="ECO:0000313" key="3">
    <source>
        <dbReference type="Proteomes" id="UP000077266"/>
    </source>
</evidence>
<feature type="region of interest" description="Disordered" evidence="1">
    <location>
        <begin position="134"/>
        <end position="176"/>
    </location>
</feature>
<proteinExistence type="predicted"/>
<feature type="region of interest" description="Disordered" evidence="1">
    <location>
        <begin position="1"/>
        <end position="97"/>
    </location>
</feature>
<dbReference type="EMBL" id="KV426240">
    <property type="protein sequence ID" value="KZV84113.1"/>
    <property type="molecule type" value="Genomic_DNA"/>
</dbReference>
<feature type="compositionally biased region" description="Basic and acidic residues" evidence="1">
    <location>
        <begin position="19"/>
        <end position="33"/>
    </location>
</feature>
<evidence type="ECO:0000256" key="1">
    <source>
        <dbReference type="SAM" id="MobiDB-lite"/>
    </source>
</evidence>
<gene>
    <name evidence="2" type="ORF">EXIGLDRAFT_776877</name>
</gene>
<sequence>MSPLPSFADSFPEFVRTPVKTEGHKRVGSKDVSLDAPSLQSSLRTYSASAHTKSVAPAPPLPPSRLASSGSFTSNMTHSGATITQRRSQARFPAPPPLGIPSQAYIILRPERTTGVLEVVGSSNDSLKGALQDLRKSAHEATSHPRALSETYSTHGSKPFRKTSRTAASDKYYARA</sequence>
<evidence type="ECO:0000313" key="2">
    <source>
        <dbReference type="EMBL" id="KZV84113.1"/>
    </source>
</evidence>
<dbReference type="AlphaFoldDB" id="A0A165DAJ2"/>
<reference evidence="2 3" key="1">
    <citation type="journal article" date="2016" name="Mol. Biol. Evol.">
        <title>Comparative Genomics of Early-Diverging Mushroom-Forming Fungi Provides Insights into the Origins of Lignocellulose Decay Capabilities.</title>
        <authorList>
            <person name="Nagy L.G."/>
            <person name="Riley R."/>
            <person name="Tritt A."/>
            <person name="Adam C."/>
            <person name="Daum C."/>
            <person name="Floudas D."/>
            <person name="Sun H."/>
            <person name="Yadav J.S."/>
            <person name="Pangilinan J."/>
            <person name="Larsson K.H."/>
            <person name="Matsuura K."/>
            <person name="Barry K."/>
            <person name="Labutti K."/>
            <person name="Kuo R."/>
            <person name="Ohm R.A."/>
            <person name="Bhattacharya S.S."/>
            <person name="Shirouzu T."/>
            <person name="Yoshinaga Y."/>
            <person name="Martin F.M."/>
            <person name="Grigoriev I.V."/>
            <person name="Hibbett D.S."/>
        </authorList>
    </citation>
    <scope>NUCLEOTIDE SEQUENCE [LARGE SCALE GENOMIC DNA]</scope>
    <source>
        <strain evidence="2 3">HHB12029</strain>
    </source>
</reference>
<feature type="compositionally biased region" description="Polar residues" evidence="1">
    <location>
        <begin position="38"/>
        <end position="52"/>
    </location>
</feature>
<accession>A0A165DAJ2</accession>
<name>A0A165DAJ2_EXIGL</name>
<dbReference type="InParanoid" id="A0A165DAJ2"/>
<dbReference type="Proteomes" id="UP000077266">
    <property type="component" value="Unassembled WGS sequence"/>
</dbReference>
<organism evidence="2 3">
    <name type="scientific">Exidia glandulosa HHB12029</name>
    <dbReference type="NCBI Taxonomy" id="1314781"/>
    <lineage>
        <taxon>Eukaryota</taxon>
        <taxon>Fungi</taxon>
        <taxon>Dikarya</taxon>
        <taxon>Basidiomycota</taxon>
        <taxon>Agaricomycotina</taxon>
        <taxon>Agaricomycetes</taxon>
        <taxon>Auriculariales</taxon>
        <taxon>Exidiaceae</taxon>
        <taxon>Exidia</taxon>
    </lineage>
</organism>
<feature type="compositionally biased region" description="Basic and acidic residues" evidence="1">
    <location>
        <begin position="134"/>
        <end position="143"/>
    </location>
</feature>